<comment type="cofactor">
    <cofactor evidence="1 8">
        <name>FAD</name>
        <dbReference type="ChEBI" id="CHEBI:57692"/>
    </cofactor>
</comment>
<keyword evidence="7 8" id="KW-0503">Monooxygenase</keyword>
<evidence type="ECO:0000313" key="9">
    <source>
        <dbReference type="EMBL" id="CAH1101682.1"/>
    </source>
</evidence>
<evidence type="ECO:0000313" key="10">
    <source>
        <dbReference type="Proteomes" id="UP001153636"/>
    </source>
</evidence>
<dbReference type="GO" id="GO:0050660">
    <property type="term" value="F:flavin adenine dinucleotide binding"/>
    <property type="evidence" value="ECO:0007669"/>
    <property type="project" value="InterPro"/>
</dbReference>
<dbReference type="EMBL" id="OV651823">
    <property type="protein sequence ID" value="CAH1101682.1"/>
    <property type="molecule type" value="Genomic_DNA"/>
</dbReference>
<dbReference type="AlphaFoldDB" id="A0A9P0CDT4"/>
<keyword evidence="10" id="KW-1185">Reference proteome</keyword>
<sequence length="418" mass="48194">MRVAIVGVGAAGLASARHVFQNGFKCDVFEMSNEIGGTWVYTDDVGKDKYGYPIYSAMYQNLRTNIPKEAMGFPDFPVPSQEKSYLTHAEVLSFLNQYADCFKLRQYIKFNCMVTDIRPTEGNKWQLTYVFKPNNESITNIYDAVMICNGHYNDPVLPEVTNLQKFSGEILHSHSFRSPVPFKDKRILTIGAGPSGLDVTLQLSKCAKQVYFSHHSKRASKTMFPSNVQHKPDVKSILNEKTIEFVDGSSCDIDVILFCTGYRYNFPFLHESCGIIIDNNFIQPLYKHMIHMEKPTLCFIGIPFNVCTFHMFDLQARYFCNYLSGSMLLPSTEEMRKHTETEMENRWAKGLTKRQAHMMGEYQENYYNDLAKDADTDPILPVYIKLRNFSVDNLYSDLINFRENKYKIVDQENFVKVN</sequence>
<dbReference type="InterPro" id="IPR000960">
    <property type="entry name" value="Flavin_mOase"/>
</dbReference>
<keyword evidence="3 8" id="KW-0285">Flavoprotein</keyword>
<dbReference type="InterPro" id="IPR050346">
    <property type="entry name" value="FMO-like"/>
</dbReference>
<accession>A0A9P0CDT4</accession>
<dbReference type="InterPro" id="IPR020946">
    <property type="entry name" value="Flavin_mOase-like"/>
</dbReference>
<evidence type="ECO:0000256" key="4">
    <source>
        <dbReference type="ARBA" id="ARBA00022827"/>
    </source>
</evidence>
<evidence type="ECO:0000256" key="2">
    <source>
        <dbReference type="ARBA" id="ARBA00009183"/>
    </source>
</evidence>
<dbReference type="FunFam" id="3.50.50.60:FF:000138">
    <property type="entry name" value="Flavin-containing monooxygenase"/>
    <property type="match status" value="1"/>
</dbReference>
<evidence type="ECO:0000256" key="3">
    <source>
        <dbReference type="ARBA" id="ARBA00022630"/>
    </source>
</evidence>
<organism evidence="9 10">
    <name type="scientific">Psylliodes chrysocephalus</name>
    <dbReference type="NCBI Taxonomy" id="3402493"/>
    <lineage>
        <taxon>Eukaryota</taxon>
        <taxon>Metazoa</taxon>
        <taxon>Ecdysozoa</taxon>
        <taxon>Arthropoda</taxon>
        <taxon>Hexapoda</taxon>
        <taxon>Insecta</taxon>
        <taxon>Pterygota</taxon>
        <taxon>Neoptera</taxon>
        <taxon>Endopterygota</taxon>
        <taxon>Coleoptera</taxon>
        <taxon>Polyphaga</taxon>
        <taxon>Cucujiformia</taxon>
        <taxon>Chrysomeloidea</taxon>
        <taxon>Chrysomelidae</taxon>
        <taxon>Galerucinae</taxon>
        <taxon>Alticini</taxon>
        <taxon>Psylliodes</taxon>
    </lineage>
</organism>
<evidence type="ECO:0000256" key="7">
    <source>
        <dbReference type="ARBA" id="ARBA00023033"/>
    </source>
</evidence>
<dbReference type="InterPro" id="IPR036188">
    <property type="entry name" value="FAD/NAD-bd_sf"/>
</dbReference>
<dbReference type="OrthoDB" id="66881at2759"/>
<keyword evidence="5" id="KW-0521">NADP</keyword>
<keyword evidence="4 8" id="KW-0274">FAD</keyword>
<proteinExistence type="inferred from homology"/>
<name>A0A9P0CDT4_9CUCU</name>
<gene>
    <name evidence="9" type="ORF">PSYICH_LOCUS2990</name>
</gene>
<dbReference type="EC" id="1.-.-.-" evidence="8"/>
<dbReference type="Gene3D" id="3.50.50.60">
    <property type="entry name" value="FAD/NAD(P)-binding domain"/>
    <property type="match status" value="2"/>
</dbReference>
<reference evidence="9" key="1">
    <citation type="submission" date="2022-01" db="EMBL/GenBank/DDBJ databases">
        <authorList>
            <person name="King R."/>
        </authorList>
    </citation>
    <scope>NUCLEOTIDE SEQUENCE</scope>
</reference>
<dbReference type="PIRSF" id="PIRSF000332">
    <property type="entry name" value="FMO"/>
    <property type="match status" value="1"/>
</dbReference>
<dbReference type="Pfam" id="PF00743">
    <property type="entry name" value="FMO-like"/>
    <property type="match status" value="2"/>
</dbReference>
<dbReference type="GO" id="GO:0050661">
    <property type="term" value="F:NADP binding"/>
    <property type="evidence" value="ECO:0007669"/>
    <property type="project" value="InterPro"/>
</dbReference>
<evidence type="ECO:0000256" key="1">
    <source>
        <dbReference type="ARBA" id="ARBA00001974"/>
    </source>
</evidence>
<evidence type="ECO:0000256" key="5">
    <source>
        <dbReference type="ARBA" id="ARBA00022857"/>
    </source>
</evidence>
<dbReference type="SUPFAM" id="SSF51905">
    <property type="entry name" value="FAD/NAD(P)-binding domain"/>
    <property type="match status" value="2"/>
</dbReference>
<dbReference type="PANTHER" id="PTHR23023">
    <property type="entry name" value="DIMETHYLANILINE MONOOXYGENASE"/>
    <property type="match status" value="1"/>
</dbReference>
<dbReference type="GO" id="GO:0004499">
    <property type="term" value="F:N,N-dimethylaniline monooxygenase activity"/>
    <property type="evidence" value="ECO:0007669"/>
    <property type="project" value="InterPro"/>
</dbReference>
<evidence type="ECO:0000256" key="8">
    <source>
        <dbReference type="RuleBase" id="RU361177"/>
    </source>
</evidence>
<comment type="similarity">
    <text evidence="2 8">Belongs to the FMO family.</text>
</comment>
<protein>
    <recommendedName>
        <fullName evidence="8">Flavin-containing monooxygenase</fullName>
        <ecNumber evidence="8">1.-.-.-</ecNumber>
    </recommendedName>
</protein>
<keyword evidence="6 8" id="KW-0560">Oxidoreductase</keyword>
<dbReference type="Proteomes" id="UP001153636">
    <property type="component" value="Chromosome 11"/>
</dbReference>
<dbReference type="PRINTS" id="PR00370">
    <property type="entry name" value="FMOXYGENASE"/>
</dbReference>
<evidence type="ECO:0000256" key="6">
    <source>
        <dbReference type="ARBA" id="ARBA00023002"/>
    </source>
</evidence>